<gene>
    <name evidence="2" type="ORF">Gorai_013520</name>
</gene>
<protein>
    <submittedName>
        <fullName evidence="2">Uncharacterized protein</fullName>
    </submittedName>
</protein>
<accession>A0A7J8Q587</accession>
<dbReference type="EMBL" id="JABEZZ010000009">
    <property type="protein sequence ID" value="MBA0596711.1"/>
    <property type="molecule type" value="Genomic_DNA"/>
</dbReference>
<dbReference type="AlphaFoldDB" id="A0A7J8Q587"/>
<evidence type="ECO:0000313" key="3">
    <source>
        <dbReference type="Proteomes" id="UP000593578"/>
    </source>
</evidence>
<feature type="region of interest" description="Disordered" evidence="1">
    <location>
        <begin position="1"/>
        <end position="35"/>
    </location>
</feature>
<name>A0A7J8Q587_GOSRA</name>
<organism evidence="2 3">
    <name type="scientific">Gossypium raimondii</name>
    <name type="common">Peruvian cotton</name>
    <name type="synonym">Gossypium klotzschianum subsp. raimondii</name>
    <dbReference type="NCBI Taxonomy" id="29730"/>
    <lineage>
        <taxon>Eukaryota</taxon>
        <taxon>Viridiplantae</taxon>
        <taxon>Streptophyta</taxon>
        <taxon>Embryophyta</taxon>
        <taxon>Tracheophyta</taxon>
        <taxon>Spermatophyta</taxon>
        <taxon>Magnoliopsida</taxon>
        <taxon>eudicotyledons</taxon>
        <taxon>Gunneridae</taxon>
        <taxon>Pentapetalae</taxon>
        <taxon>rosids</taxon>
        <taxon>malvids</taxon>
        <taxon>Malvales</taxon>
        <taxon>Malvaceae</taxon>
        <taxon>Malvoideae</taxon>
        <taxon>Gossypium</taxon>
    </lineage>
</organism>
<evidence type="ECO:0000256" key="1">
    <source>
        <dbReference type="SAM" id="MobiDB-lite"/>
    </source>
</evidence>
<evidence type="ECO:0000313" key="2">
    <source>
        <dbReference type="EMBL" id="MBA0596711.1"/>
    </source>
</evidence>
<reference evidence="2 3" key="1">
    <citation type="journal article" date="2019" name="Genome Biol. Evol.">
        <title>Insights into the evolution of the New World diploid cottons (Gossypium, subgenus Houzingenia) based on genome sequencing.</title>
        <authorList>
            <person name="Grover C.E."/>
            <person name="Arick M.A. 2nd"/>
            <person name="Thrash A."/>
            <person name="Conover J.L."/>
            <person name="Sanders W.S."/>
            <person name="Peterson D.G."/>
            <person name="Frelichowski J.E."/>
            <person name="Scheffler J.A."/>
            <person name="Scheffler B.E."/>
            <person name="Wendel J.F."/>
        </authorList>
    </citation>
    <scope>NUCLEOTIDE SEQUENCE [LARGE SCALE GENOMIC DNA]</scope>
    <source>
        <strain evidence="2">8</strain>
        <tissue evidence="2">Leaf</tissue>
    </source>
</reference>
<comment type="caution">
    <text evidence="2">The sequence shown here is derived from an EMBL/GenBank/DDBJ whole genome shotgun (WGS) entry which is preliminary data.</text>
</comment>
<sequence>MTVNSSGGTNELWKNKLMGTSADGEKPRRRRRILN</sequence>
<dbReference type="Proteomes" id="UP000593578">
    <property type="component" value="Unassembled WGS sequence"/>
</dbReference>
<proteinExistence type="predicted"/>